<evidence type="ECO:0000256" key="1">
    <source>
        <dbReference type="SAM" id="Phobius"/>
    </source>
</evidence>
<keyword evidence="1" id="KW-0812">Transmembrane</keyword>
<name>V6DK73_9BACT</name>
<dbReference type="Proteomes" id="UP000018769">
    <property type="component" value="Chromosome I"/>
</dbReference>
<accession>V6DK73</accession>
<keyword evidence="3" id="KW-1185">Reference proteome</keyword>
<keyword evidence="1" id="KW-1133">Transmembrane helix</keyword>
<dbReference type="STRING" id="673862.BABL1_gene_65"/>
<keyword evidence="1" id="KW-0472">Membrane</keyword>
<feature type="transmembrane region" description="Helical" evidence="1">
    <location>
        <begin position="6"/>
        <end position="29"/>
    </location>
</feature>
<dbReference type="EMBL" id="HG793133">
    <property type="protein sequence ID" value="CDK30931.1"/>
    <property type="molecule type" value="Genomic_DNA"/>
</dbReference>
<dbReference type="AlphaFoldDB" id="V6DK73"/>
<dbReference type="HOGENOM" id="CLU_942276_0_0_7"/>
<evidence type="ECO:0000313" key="3">
    <source>
        <dbReference type="Proteomes" id="UP000018769"/>
    </source>
</evidence>
<proteinExistence type="predicted"/>
<gene>
    <name evidence="2" type="ORF">BABL1_gene_65</name>
</gene>
<evidence type="ECO:0000313" key="2">
    <source>
        <dbReference type="EMBL" id="CDK30931.1"/>
    </source>
</evidence>
<dbReference type="KEGG" id="dpb:BABL1_gene_65"/>
<dbReference type="RefSeq" id="WP_023792831.1">
    <property type="nucleotide sequence ID" value="NC_023003.1"/>
</dbReference>
<protein>
    <submittedName>
        <fullName evidence="2">Uncharacterized protein</fullName>
    </submittedName>
</protein>
<reference evidence="2 3" key="1">
    <citation type="journal article" date="2015" name="Biol. Direct">
        <title>Babela massiliensis, a representative of a widespread bacterial phylum with unusual adaptations to parasitism in amoebae.</title>
        <authorList>
            <person name="Pagnier I."/>
            <person name="Yutin N."/>
            <person name="Croce O."/>
            <person name="Makarova K.S."/>
            <person name="Wolf Y.I."/>
            <person name="Benamar S."/>
            <person name="Raoult D."/>
            <person name="Koonin E.V."/>
            <person name="La Scola B."/>
        </authorList>
    </citation>
    <scope>NUCLEOTIDE SEQUENCE [LARGE SCALE GENOMIC DNA]</scope>
    <source>
        <strain evidence="3">BABL1</strain>
    </source>
</reference>
<sequence>MKHINFSYLLFSIILSYLNLYSISIVYNFRIAEITKEQNSPYEYLINKKYNLITLLFDQYFTTYNQYNYNYTGFFESFIYHTPSCYFRSDFAASSIKEKSPKGKNHTFQPEDILLTSGCNFTINDHSIITASGLFGIPTGKVVLPQAYFGYRQVGLGIQLDGFYSFRLTHRAVYGFRYIYFVPRSTNYYKKRYLFTIGHMIDFLLAYQYQYNKTQELEMGYSIESRFKANIKPYIAYIIKQNNYFISSFYFVYKHQFSVKNTINTLLFNVVYGFDNIPNKFSIKYSLTAWLAWDINF</sequence>
<organism evidence="2 3">
    <name type="scientific">Candidatus Babela massiliensis</name>
    <dbReference type="NCBI Taxonomy" id="673862"/>
    <lineage>
        <taxon>Bacteria</taxon>
        <taxon>Candidatus Babelota</taxon>
        <taxon>Candidatus Babeliae</taxon>
        <taxon>Candidatus Babeliales</taxon>
        <taxon>Candidatus Babeliaceae</taxon>
        <taxon>Candidatus Babela</taxon>
    </lineage>
</organism>